<dbReference type="AlphaFoldDB" id="A0A1G1YUH5"/>
<dbReference type="EMBL" id="MHIN01000002">
    <property type="protein sequence ID" value="OGY56013.1"/>
    <property type="molecule type" value="Genomic_DNA"/>
</dbReference>
<name>A0A1G1YUH5_9BACT</name>
<evidence type="ECO:0000313" key="3">
    <source>
        <dbReference type="EMBL" id="OGY56013.1"/>
    </source>
</evidence>
<protein>
    <recommendedName>
        <fullName evidence="5">Cell division protein FtsL</fullName>
    </recommendedName>
</protein>
<gene>
    <name evidence="3" type="ORF">A2912_02355</name>
</gene>
<keyword evidence="2" id="KW-0812">Transmembrane</keyword>
<dbReference type="Proteomes" id="UP000178122">
    <property type="component" value="Unassembled WGS sequence"/>
</dbReference>
<evidence type="ECO:0000313" key="4">
    <source>
        <dbReference type="Proteomes" id="UP000178122"/>
    </source>
</evidence>
<feature type="coiled-coil region" evidence="1">
    <location>
        <begin position="46"/>
        <end position="73"/>
    </location>
</feature>
<proteinExistence type="predicted"/>
<sequence>MRTVYLHIHNTIQEKQIIWLMAGAFLGVVLLYGYFVNAAILNIVTRQHAAEELQGLQSVVADLESRYSTLRGEVTRERARVLGFVEPKNQTFTSEKRLVRAQEVISN</sequence>
<keyword evidence="2" id="KW-0472">Membrane</keyword>
<evidence type="ECO:0000256" key="2">
    <source>
        <dbReference type="SAM" id="Phobius"/>
    </source>
</evidence>
<keyword evidence="1" id="KW-0175">Coiled coil</keyword>
<reference evidence="3 4" key="1">
    <citation type="journal article" date="2016" name="Nat. Commun.">
        <title>Thousands of microbial genomes shed light on interconnected biogeochemical processes in an aquifer system.</title>
        <authorList>
            <person name="Anantharaman K."/>
            <person name="Brown C.T."/>
            <person name="Hug L.A."/>
            <person name="Sharon I."/>
            <person name="Castelle C.J."/>
            <person name="Probst A.J."/>
            <person name="Thomas B.C."/>
            <person name="Singh A."/>
            <person name="Wilkins M.J."/>
            <person name="Karaoz U."/>
            <person name="Brodie E.L."/>
            <person name="Williams K.H."/>
            <person name="Hubbard S.S."/>
            <person name="Banfield J.F."/>
        </authorList>
    </citation>
    <scope>NUCLEOTIDE SEQUENCE [LARGE SCALE GENOMIC DNA]</scope>
</reference>
<keyword evidence="2" id="KW-1133">Transmembrane helix</keyword>
<accession>A0A1G1YUH5</accession>
<organism evidence="3 4">
    <name type="scientific">Candidatus Buchananbacteria bacterium RIFCSPLOWO2_01_FULL_40_23b</name>
    <dbReference type="NCBI Taxonomy" id="1797544"/>
    <lineage>
        <taxon>Bacteria</taxon>
        <taxon>Candidatus Buchananiibacteriota</taxon>
    </lineage>
</organism>
<comment type="caution">
    <text evidence="3">The sequence shown here is derived from an EMBL/GenBank/DDBJ whole genome shotgun (WGS) entry which is preliminary data.</text>
</comment>
<evidence type="ECO:0000256" key="1">
    <source>
        <dbReference type="SAM" id="Coils"/>
    </source>
</evidence>
<feature type="transmembrane region" description="Helical" evidence="2">
    <location>
        <begin position="17"/>
        <end position="36"/>
    </location>
</feature>
<evidence type="ECO:0008006" key="5">
    <source>
        <dbReference type="Google" id="ProtNLM"/>
    </source>
</evidence>